<dbReference type="EMBL" id="UFRQ01000003">
    <property type="protein sequence ID" value="SUT93545.1"/>
    <property type="molecule type" value="Genomic_DNA"/>
</dbReference>
<name>A0A380TZA0_9PAST</name>
<dbReference type="AlphaFoldDB" id="A0A380TZA0"/>
<gene>
    <name evidence="1" type="ORF">NCTC10801_01966</name>
</gene>
<proteinExistence type="predicted"/>
<dbReference type="InterPro" id="IPR019276">
    <property type="entry name" value="DUF2303"/>
</dbReference>
<accession>A0A380TZA0</accession>
<sequence length="265" mass="29732">MEQIIKEIASLASNGLNVGAFAGTPAILARDDFDIKSLEHLQPTPNRIRQAVTVSTAKSLIDYVNKFKVDGTSIFCDLEKLNVKAIFDYHANPSEARWGDHTASYTCPHSKDWKAWSGKNKSAMSQIEFAQFIENNIHCVASEGNVASGAELLAMVLTFEETRKSEFKSVQRLQDGTMSFAFTDEKTGGGKTRLPEEIILGLQPFHNGDYYQIKARIRYRIKDGLLNLWYELINPEKVIEDAFNTTIENLKANIPDVDFYEGNLA</sequence>
<organism evidence="1 2">
    <name type="scientific">[Actinobacillus] rossii</name>
    <dbReference type="NCBI Taxonomy" id="123820"/>
    <lineage>
        <taxon>Bacteria</taxon>
        <taxon>Pseudomonadati</taxon>
        <taxon>Pseudomonadota</taxon>
        <taxon>Gammaproteobacteria</taxon>
        <taxon>Pasteurellales</taxon>
        <taxon>Pasteurellaceae</taxon>
    </lineage>
</organism>
<dbReference type="Proteomes" id="UP000254649">
    <property type="component" value="Unassembled WGS sequence"/>
</dbReference>
<reference evidence="1 2" key="1">
    <citation type="submission" date="2018-06" db="EMBL/GenBank/DDBJ databases">
        <authorList>
            <consortium name="Pathogen Informatics"/>
            <person name="Doyle S."/>
        </authorList>
    </citation>
    <scope>NUCLEOTIDE SEQUENCE [LARGE SCALE GENOMIC DNA]</scope>
    <source>
        <strain evidence="1 2">NCTC10801</strain>
    </source>
</reference>
<evidence type="ECO:0000313" key="2">
    <source>
        <dbReference type="Proteomes" id="UP000254649"/>
    </source>
</evidence>
<dbReference type="Pfam" id="PF10065">
    <property type="entry name" value="DUF2303"/>
    <property type="match status" value="1"/>
</dbReference>
<protein>
    <submittedName>
        <fullName evidence="1">Uncharacterized conserved protein</fullName>
    </submittedName>
</protein>
<dbReference type="OrthoDB" id="3598762at2"/>
<keyword evidence="2" id="KW-1185">Reference proteome</keyword>
<evidence type="ECO:0000313" key="1">
    <source>
        <dbReference type="EMBL" id="SUT93545.1"/>
    </source>
</evidence>